<dbReference type="STRING" id="1612308.SAMN05444581_101443"/>
<evidence type="ECO:0000259" key="5">
    <source>
        <dbReference type="PROSITE" id="PS50110"/>
    </source>
</evidence>
<evidence type="ECO:0000313" key="6">
    <source>
        <dbReference type="EMBL" id="SFK04099.1"/>
    </source>
</evidence>
<evidence type="ECO:0000256" key="3">
    <source>
        <dbReference type="ARBA" id="ARBA00023163"/>
    </source>
</evidence>
<dbReference type="InterPro" id="IPR053867">
    <property type="entry name" value="PhyR_sigma4"/>
</dbReference>
<gene>
    <name evidence="6" type="ORF">SAMN05444581_101443</name>
</gene>
<dbReference type="RefSeq" id="WP_091676899.1">
    <property type="nucleotide sequence ID" value="NZ_FOSN01000001.1"/>
</dbReference>
<dbReference type="PROSITE" id="PS50110">
    <property type="entry name" value="RESPONSE_REGULATORY"/>
    <property type="match status" value="1"/>
</dbReference>
<dbReference type="OrthoDB" id="9786101at2"/>
<dbReference type="Gene3D" id="1.10.10.10">
    <property type="entry name" value="Winged helix-like DNA-binding domain superfamily/Winged helix DNA-binding domain"/>
    <property type="match status" value="1"/>
</dbReference>
<dbReference type="InterPro" id="IPR036388">
    <property type="entry name" value="WH-like_DNA-bd_sf"/>
</dbReference>
<keyword evidence="7" id="KW-1185">Reference proteome</keyword>
<keyword evidence="3" id="KW-0804">Transcription</keyword>
<reference evidence="6 7" key="1">
    <citation type="submission" date="2016-10" db="EMBL/GenBank/DDBJ databases">
        <authorList>
            <person name="de Groot N.N."/>
        </authorList>
    </citation>
    <scope>NUCLEOTIDE SEQUENCE [LARGE SCALE GENOMIC DNA]</scope>
    <source>
        <strain evidence="6 7">NE2</strain>
    </source>
</reference>
<dbReference type="InterPro" id="IPR001789">
    <property type="entry name" value="Sig_transdc_resp-reg_receiver"/>
</dbReference>
<feature type="domain" description="Response regulatory" evidence="5">
    <location>
        <begin position="143"/>
        <end position="256"/>
    </location>
</feature>
<dbReference type="Proteomes" id="UP000198755">
    <property type="component" value="Unassembled WGS sequence"/>
</dbReference>
<dbReference type="EMBL" id="FOSN01000001">
    <property type="protein sequence ID" value="SFK04099.1"/>
    <property type="molecule type" value="Genomic_DNA"/>
</dbReference>
<dbReference type="Gene3D" id="3.40.50.2300">
    <property type="match status" value="1"/>
</dbReference>
<keyword evidence="1 4" id="KW-0597">Phosphoprotein</keyword>
<name>A0A1I3WA31_9HYPH</name>
<feature type="modified residue" description="4-aspartylphosphate" evidence="4">
    <location>
        <position position="193"/>
    </location>
</feature>
<evidence type="ECO:0000256" key="1">
    <source>
        <dbReference type="ARBA" id="ARBA00022553"/>
    </source>
</evidence>
<keyword evidence="2" id="KW-0805">Transcription regulation</keyword>
<dbReference type="PANTHER" id="PTHR44591">
    <property type="entry name" value="STRESS RESPONSE REGULATOR PROTEIN 1"/>
    <property type="match status" value="1"/>
</dbReference>
<organism evidence="6 7">
    <name type="scientific">Methylocapsa palsarum</name>
    <dbReference type="NCBI Taxonomy" id="1612308"/>
    <lineage>
        <taxon>Bacteria</taxon>
        <taxon>Pseudomonadati</taxon>
        <taxon>Pseudomonadota</taxon>
        <taxon>Alphaproteobacteria</taxon>
        <taxon>Hyphomicrobiales</taxon>
        <taxon>Beijerinckiaceae</taxon>
        <taxon>Methylocapsa</taxon>
    </lineage>
</organism>
<sequence length="275" mass="29814">MSISQAISSHIPHLRRFARALTGTQSGGDAYVLATLEAIVADPASFKPVEGDVRTELYHVFLDVWGSLPVNSHVDEIGFSGDEVGAHRNLDAITLRPRIAFLLSALEGFDTPAVARTLDCSIEEAAALIDAAGREIANQIRTDVVIIEDEPFIALDLQTLVEEQGHRVINVARTHREAVEAVTRERPGLILADIQLADGSSGLEAVNEILGSFSVPVIFITAFPERFLTGTPPEPAFLITKPFSVDSLKAVISQALFFDRKSRRKDESEADSAMA</sequence>
<dbReference type="AlphaFoldDB" id="A0A1I3WA31"/>
<evidence type="ECO:0000313" key="7">
    <source>
        <dbReference type="Proteomes" id="UP000198755"/>
    </source>
</evidence>
<dbReference type="Gene3D" id="1.10.1740.10">
    <property type="match status" value="1"/>
</dbReference>
<dbReference type="PANTHER" id="PTHR44591:SF3">
    <property type="entry name" value="RESPONSE REGULATORY DOMAIN-CONTAINING PROTEIN"/>
    <property type="match status" value="1"/>
</dbReference>
<proteinExistence type="predicted"/>
<dbReference type="SUPFAM" id="SSF52172">
    <property type="entry name" value="CheY-like"/>
    <property type="match status" value="1"/>
</dbReference>
<dbReference type="CDD" id="cd17540">
    <property type="entry name" value="REC_PhyR"/>
    <property type="match status" value="1"/>
</dbReference>
<protein>
    <submittedName>
        <fullName evidence="6">Response regulator receiver domain-containing protein</fullName>
    </submittedName>
</protein>
<dbReference type="NCBIfam" id="NF006623">
    <property type="entry name" value="PRK09191.1"/>
    <property type="match status" value="1"/>
</dbReference>
<dbReference type="GO" id="GO:0000160">
    <property type="term" value="P:phosphorelay signal transduction system"/>
    <property type="evidence" value="ECO:0007669"/>
    <property type="project" value="InterPro"/>
</dbReference>
<dbReference type="Pfam" id="PF22029">
    <property type="entry name" value="PhyR_sigma2"/>
    <property type="match status" value="1"/>
</dbReference>
<dbReference type="PIRSF" id="PIRSF036400">
    <property type="entry name" value="RR_Ctr_UCP036400"/>
    <property type="match status" value="1"/>
</dbReference>
<evidence type="ECO:0000256" key="4">
    <source>
        <dbReference type="PROSITE-ProRule" id="PRU00169"/>
    </source>
</evidence>
<dbReference type="InterPro" id="IPR011006">
    <property type="entry name" value="CheY-like_superfamily"/>
</dbReference>
<accession>A0A1I3WA31</accession>
<dbReference type="Pfam" id="PF00072">
    <property type="entry name" value="Response_reg"/>
    <property type="match status" value="1"/>
</dbReference>
<dbReference type="InterPro" id="IPR014605">
    <property type="entry name" value="Sig_resp-reg_PhyR"/>
</dbReference>
<evidence type="ECO:0000256" key="2">
    <source>
        <dbReference type="ARBA" id="ARBA00023015"/>
    </source>
</evidence>
<dbReference type="InterPro" id="IPR050595">
    <property type="entry name" value="Bact_response_regulator"/>
</dbReference>
<dbReference type="InterPro" id="IPR053866">
    <property type="entry name" value="PhyR_sigma2"/>
</dbReference>
<dbReference type="SMART" id="SM00448">
    <property type="entry name" value="REC"/>
    <property type="match status" value="1"/>
</dbReference>
<dbReference type="Pfam" id="PF22233">
    <property type="entry name" value="PhyR_sigma-like"/>
    <property type="match status" value="1"/>
</dbReference>